<dbReference type="SUPFAM" id="SSF48464">
    <property type="entry name" value="ENTH/VHS domain"/>
    <property type="match status" value="1"/>
</dbReference>
<dbReference type="OrthoDB" id="10069473at2759"/>
<evidence type="ECO:0000256" key="1">
    <source>
        <dbReference type="SAM" id="MobiDB-lite"/>
    </source>
</evidence>
<dbReference type="Proteomes" id="UP000308005">
    <property type="component" value="Unassembled WGS sequence"/>
</dbReference>
<evidence type="ECO:0000313" key="4">
    <source>
        <dbReference type="EMBL" id="THW41188.1"/>
    </source>
</evidence>
<evidence type="ECO:0000313" key="6">
    <source>
        <dbReference type="EMBL" id="THW67997.1"/>
    </source>
</evidence>
<evidence type="ECO:0000313" key="11">
    <source>
        <dbReference type="EMBL" id="THZ53996.1"/>
    </source>
</evidence>
<dbReference type="EMBL" id="QZBN01000007">
    <property type="protein sequence ID" value="THZ53996.1"/>
    <property type="molecule type" value="Genomic_DNA"/>
</dbReference>
<dbReference type="EMBL" id="QZBM01000019">
    <property type="protein sequence ID" value="THZ30778.1"/>
    <property type="molecule type" value="Genomic_DNA"/>
</dbReference>
<dbReference type="EMBL" id="QZAJ01000001">
    <property type="protein sequence ID" value="THW24345.1"/>
    <property type="molecule type" value="Genomic_DNA"/>
</dbReference>
<dbReference type="Proteomes" id="UP000304928">
    <property type="component" value="Unassembled WGS sequence"/>
</dbReference>
<reference evidence="14 15" key="1">
    <citation type="submission" date="2018-10" db="EMBL/GenBank/DDBJ databases">
        <title>Fifty Aureobasidium pullulans genomes reveal a recombining polyextremotolerant generalist.</title>
        <authorList>
            <person name="Gostincar C."/>
            <person name="Turk M."/>
            <person name="Zajc J."/>
            <person name="Gunde-Cimerman N."/>
        </authorList>
    </citation>
    <scope>NUCLEOTIDE SEQUENCE [LARGE SCALE GENOMIC DNA]</scope>
    <source>
        <strain evidence="7 14">EXF-10507</strain>
        <strain evidence="6 23">EXF-10751</strain>
        <strain evidence="4 20">EXF-10796</strain>
        <strain evidence="5 24">EXF-11013</strain>
        <strain evidence="3 18">EXF-11318</strain>
        <strain evidence="13 15">EXF-3380</strain>
        <strain evidence="12 21">EXF-3519</strain>
        <strain evidence="11 22">EXF-3844</strain>
        <strain evidence="10 17">EXF-3863</strain>
        <strain evidence="9 16">EXF-4256</strain>
        <strain evidence="8 19">EXF-9785</strain>
    </source>
</reference>
<evidence type="ECO:0000313" key="8">
    <source>
        <dbReference type="EMBL" id="THX42381.1"/>
    </source>
</evidence>
<evidence type="ECO:0000313" key="5">
    <source>
        <dbReference type="EMBL" id="THW52767.1"/>
    </source>
</evidence>
<evidence type="ECO:0000313" key="19">
    <source>
        <dbReference type="Proteomes" id="UP000308953"/>
    </source>
</evidence>
<evidence type="ECO:0000313" key="18">
    <source>
        <dbReference type="Proteomes" id="UP000308014"/>
    </source>
</evidence>
<evidence type="ECO:0000313" key="24">
    <source>
        <dbReference type="Proteomes" id="UP000310687"/>
    </source>
</evidence>
<dbReference type="InterPro" id="IPR047883">
    <property type="entry name" value="Rtt103-like_CID"/>
</dbReference>
<feature type="region of interest" description="Disordered" evidence="1">
    <location>
        <begin position="252"/>
        <end position="277"/>
    </location>
</feature>
<evidence type="ECO:0000313" key="21">
    <source>
        <dbReference type="Proteomes" id="UP000309734"/>
    </source>
</evidence>
<dbReference type="Proteomes" id="UP000309076">
    <property type="component" value="Unassembled WGS sequence"/>
</dbReference>
<dbReference type="Proteomes" id="UP000310421">
    <property type="component" value="Unassembled WGS sequence"/>
</dbReference>
<dbReference type="GO" id="GO:0031124">
    <property type="term" value="P:mRNA 3'-end processing"/>
    <property type="evidence" value="ECO:0007669"/>
    <property type="project" value="InterPro"/>
</dbReference>
<sequence length="445" mass="47971">MAYADDAVRAKLSALNETQDSIVSVAQWIIFHRRHADRTAELWLERLKDSNPPKKLNLIYLANEVVQQSKARKKDDFLVAFSPIIAEATSLAYKSGTQDTGGKIKRVVEVWRQRNIFDLAIQDATEKRIHEVDKSRTARSGGARLGGSLLGGSILSGSSSSAVPPELQPLAQPQANLSRSESAAQPLIKTANTEYAKLTDPNTPVPSPPVHAARLSSLLKNLASAEGAVNDSLKARSELIAGLEKLLESNRGKLDEEQKTHSELSSRRATIEAKKKDVEDGIMRGLSADASSAVASANSLPASGDHGSPEVESFTPPPPDVENFTPTGSPEPAYPADDNAYEQDFLESNTFAADRNQEQEPRHTEPAPSFEPPPMLQTNAPAMSEGANMLLSSLARPASNSPVATSDPRLKRRKMNHNSDMEDELFANGEGVGLDKDVAAMLGAQ</sequence>
<dbReference type="Proteomes" id="UP000305064">
    <property type="component" value="Unassembled WGS sequence"/>
</dbReference>
<dbReference type="EMBL" id="QZAR01000187">
    <property type="protein sequence ID" value="THW85250.1"/>
    <property type="molecule type" value="Genomic_DNA"/>
</dbReference>
<dbReference type="AlphaFoldDB" id="A0A4S8WIA6"/>
<dbReference type="SMART" id="SM00582">
    <property type="entry name" value="RPR"/>
    <property type="match status" value="1"/>
</dbReference>
<dbReference type="CDD" id="cd17003">
    <property type="entry name" value="CID_Rtt103"/>
    <property type="match status" value="1"/>
</dbReference>
<dbReference type="Proteomes" id="UP000309734">
    <property type="component" value="Unassembled WGS sequence"/>
</dbReference>
<evidence type="ECO:0000259" key="2">
    <source>
        <dbReference type="PROSITE" id="PS51391"/>
    </source>
</evidence>
<dbReference type="EMBL" id="QZAV01000022">
    <property type="protein sequence ID" value="THX42381.1"/>
    <property type="molecule type" value="Genomic_DNA"/>
</dbReference>
<dbReference type="EMBL" id="QZBJ01000005">
    <property type="protein sequence ID" value="THY78788.1"/>
    <property type="molecule type" value="Genomic_DNA"/>
</dbReference>
<gene>
    <name evidence="13" type="ORF">D6C83_00341</name>
    <name evidence="12" type="ORF">D6C85_00681</name>
    <name evidence="11" type="ORF">D6C90_00279</name>
    <name evidence="10" type="ORF">D6C91_01050</name>
    <name evidence="9" type="ORF">D6C94_01065</name>
    <name evidence="8" type="ORF">D6D10_02021</name>
    <name evidence="7" type="ORF">D6D15_08191</name>
    <name evidence="6" type="ORF">D6D20_00010</name>
    <name evidence="4" type="ORF">D6D21_06438</name>
    <name evidence="5" type="ORF">D6D22_00300</name>
    <name evidence="3" type="ORF">D6D24_00062</name>
</gene>
<dbReference type="PROSITE" id="PS51391">
    <property type="entry name" value="CID"/>
    <property type="match status" value="1"/>
</dbReference>
<evidence type="ECO:0000313" key="16">
    <source>
        <dbReference type="Proteomes" id="UP000305064"/>
    </source>
</evidence>
<accession>A0A4S8WIA6</accession>
<dbReference type="EMBL" id="QZBS01000007">
    <property type="protein sequence ID" value="THZ79072.1"/>
    <property type="molecule type" value="Genomic_DNA"/>
</dbReference>
<protein>
    <submittedName>
        <fullName evidence="3">DUF618-domain-containing protein</fullName>
    </submittedName>
</protein>
<evidence type="ECO:0000313" key="3">
    <source>
        <dbReference type="EMBL" id="THW24345.1"/>
    </source>
</evidence>
<evidence type="ECO:0000313" key="7">
    <source>
        <dbReference type="EMBL" id="THW85250.1"/>
    </source>
</evidence>
<dbReference type="EMBL" id="QZBU01000039">
    <property type="protein sequence ID" value="TIA75221.1"/>
    <property type="molecule type" value="Genomic_DNA"/>
</dbReference>
<dbReference type="PANTHER" id="PTHR12460:SF0">
    <property type="entry name" value="CID DOMAIN-CONTAINING PROTEIN-RELATED"/>
    <property type="match status" value="1"/>
</dbReference>
<evidence type="ECO:0000313" key="20">
    <source>
        <dbReference type="Proteomes" id="UP000309076"/>
    </source>
</evidence>
<feature type="region of interest" description="Disordered" evidence="1">
    <location>
        <begin position="296"/>
        <end position="428"/>
    </location>
</feature>
<evidence type="ECO:0000313" key="10">
    <source>
        <dbReference type="EMBL" id="THZ30778.1"/>
    </source>
</evidence>
<dbReference type="InterPro" id="IPR006569">
    <property type="entry name" value="CID_dom"/>
</dbReference>
<dbReference type="Proteomes" id="UP000310687">
    <property type="component" value="Unassembled WGS sequence"/>
</dbReference>
<evidence type="ECO:0000313" key="23">
    <source>
        <dbReference type="Proteomes" id="UP000310421"/>
    </source>
</evidence>
<evidence type="ECO:0000313" key="13">
    <source>
        <dbReference type="EMBL" id="TIA75221.1"/>
    </source>
</evidence>
<organism evidence="3 18">
    <name type="scientific">Aureobasidium pullulans</name>
    <name type="common">Black yeast</name>
    <name type="synonym">Pullularia pullulans</name>
    <dbReference type="NCBI Taxonomy" id="5580"/>
    <lineage>
        <taxon>Eukaryota</taxon>
        <taxon>Fungi</taxon>
        <taxon>Dikarya</taxon>
        <taxon>Ascomycota</taxon>
        <taxon>Pezizomycotina</taxon>
        <taxon>Dothideomycetes</taxon>
        <taxon>Dothideomycetidae</taxon>
        <taxon>Dothideales</taxon>
        <taxon>Saccotheciaceae</taxon>
        <taxon>Aureobasidium</taxon>
    </lineage>
</organism>
<dbReference type="Pfam" id="PF04818">
    <property type="entry name" value="CID"/>
    <property type="match status" value="1"/>
</dbReference>
<evidence type="ECO:0000313" key="12">
    <source>
        <dbReference type="EMBL" id="THZ79072.1"/>
    </source>
</evidence>
<evidence type="ECO:0000313" key="22">
    <source>
        <dbReference type="Proteomes" id="UP000310121"/>
    </source>
</evidence>
<evidence type="ECO:0000313" key="15">
    <source>
        <dbReference type="Proteomes" id="UP000304947"/>
    </source>
</evidence>
<dbReference type="Gene3D" id="1.25.40.90">
    <property type="match status" value="1"/>
</dbReference>
<feature type="compositionally biased region" description="Basic and acidic residues" evidence="1">
    <location>
        <begin position="355"/>
        <end position="365"/>
    </location>
</feature>
<dbReference type="PANTHER" id="PTHR12460">
    <property type="entry name" value="CYCLIN-DEPENDENT KINASE INHIBITOR-RELATED PROTEIN"/>
    <property type="match status" value="1"/>
</dbReference>
<proteinExistence type="predicted"/>
<dbReference type="InterPro" id="IPR008942">
    <property type="entry name" value="ENTH_VHS"/>
</dbReference>
<dbReference type="Proteomes" id="UP000308014">
    <property type="component" value="Unassembled WGS sequence"/>
</dbReference>
<dbReference type="Proteomes" id="UP000310121">
    <property type="component" value="Unassembled WGS sequence"/>
</dbReference>
<dbReference type="Proteomes" id="UP000304947">
    <property type="component" value="Unassembled WGS sequence"/>
</dbReference>
<feature type="domain" description="CID" evidence="2">
    <location>
        <begin position="1"/>
        <end position="133"/>
    </location>
</feature>
<comment type="caution">
    <text evidence="3">The sequence shown here is derived from an EMBL/GenBank/DDBJ whole genome shotgun (WGS) entry which is preliminary data.</text>
</comment>
<dbReference type="EMBL" id="QZAL01000002">
    <property type="protein sequence ID" value="THW52767.1"/>
    <property type="molecule type" value="Genomic_DNA"/>
</dbReference>
<dbReference type="FunFam" id="1.25.40.90:FF:000030">
    <property type="entry name" value="DUF618 domain protein"/>
    <property type="match status" value="1"/>
</dbReference>
<dbReference type="Proteomes" id="UP000308953">
    <property type="component" value="Unassembled WGS sequence"/>
</dbReference>
<evidence type="ECO:0000313" key="9">
    <source>
        <dbReference type="EMBL" id="THY78788.1"/>
    </source>
</evidence>
<dbReference type="EMBL" id="QZAM01000130">
    <property type="protein sequence ID" value="THW41188.1"/>
    <property type="molecule type" value="Genomic_DNA"/>
</dbReference>
<dbReference type="EMBL" id="QZAN01000001">
    <property type="protein sequence ID" value="THW67997.1"/>
    <property type="molecule type" value="Genomic_DNA"/>
</dbReference>
<evidence type="ECO:0000313" key="17">
    <source>
        <dbReference type="Proteomes" id="UP000308005"/>
    </source>
</evidence>
<name>A0A4S8WIA6_AURPU</name>
<dbReference type="GO" id="GO:0099122">
    <property type="term" value="F:RNA polymerase II C-terminal domain binding"/>
    <property type="evidence" value="ECO:0007669"/>
    <property type="project" value="InterPro"/>
</dbReference>
<evidence type="ECO:0000313" key="14">
    <source>
        <dbReference type="Proteomes" id="UP000304928"/>
    </source>
</evidence>